<protein>
    <submittedName>
        <fullName evidence="6">15-methylpalmitoyl-4-hydroxy-2-pyrone 4-O-methyltransferase</fullName>
    </submittedName>
</protein>
<keyword evidence="6" id="KW-0489">Methyltransferase</keyword>
<organism evidence="6 7">
    <name type="scientific">Ureibacillus chungkukjangi</name>
    <dbReference type="NCBI Taxonomy" id="1202712"/>
    <lineage>
        <taxon>Bacteria</taxon>
        <taxon>Bacillati</taxon>
        <taxon>Bacillota</taxon>
        <taxon>Bacilli</taxon>
        <taxon>Bacillales</taxon>
        <taxon>Caryophanaceae</taxon>
        <taxon>Ureibacillus</taxon>
    </lineage>
</organism>
<dbReference type="GO" id="GO:0004671">
    <property type="term" value="F:protein C-terminal S-isoprenylcysteine carboxyl O-methyltransferase activity"/>
    <property type="evidence" value="ECO:0007669"/>
    <property type="project" value="InterPro"/>
</dbReference>
<evidence type="ECO:0000256" key="1">
    <source>
        <dbReference type="ARBA" id="ARBA00004141"/>
    </source>
</evidence>
<keyword evidence="7" id="KW-1185">Reference proteome</keyword>
<dbReference type="EMBL" id="QJTJ01000008">
    <property type="protein sequence ID" value="PYF06636.1"/>
    <property type="molecule type" value="Genomic_DNA"/>
</dbReference>
<dbReference type="AlphaFoldDB" id="A0A318TPC2"/>
<dbReference type="RefSeq" id="WP_181418002.1">
    <property type="nucleotide sequence ID" value="NZ_CP085009.1"/>
</dbReference>
<dbReference type="PANTHER" id="PTHR43847:SF1">
    <property type="entry name" value="BLL3993 PROTEIN"/>
    <property type="match status" value="1"/>
</dbReference>
<feature type="transmembrane region" description="Helical" evidence="5">
    <location>
        <begin position="69"/>
        <end position="95"/>
    </location>
</feature>
<feature type="transmembrane region" description="Helical" evidence="5">
    <location>
        <begin position="135"/>
        <end position="154"/>
    </location>
</feature>
<dbReference type="PANTHER" id="PTHR43847">
    <property type="entry name" value="BLL3993 PROTEIN"/>
    <property type="match status" value="1"/>
</dbReference>
<name>A0A318TPC2_9BACL</name>
<evidence type="ECO:0000256" key="2">
    <source>
        <dbReference type="ARBA" id="ARBA00022692"/>
    </source>
</evidence>
<evidence type="ECO:0000313" key="6">
    <source>
        <dbReference type="EMBL" id="PYF06636.1"/>
    </source>
</evidence>
<keyword evidence="2 5" id="KW-0812">Transmembrane</keyword>
<dbReference type="GO" id="GO:0016020">
    <property type="term" value="C:membrane"/>
    <property type="evidence" value="ECO:0007669"/>
    <property type="project" value="UniProtKB-SubCell"/>
</dbReference>
<comment type="caution">
    <text evidence="6">The sequence shown here is derived from an EMBL/GenBank/DDBJ whole genome shotgun (WGS) entry which is preliminary data.</text>
</comment>
<dbReference type="Pfam" id="PF04140">
    <property type="entry name" value="ICMT"/>
    <property type="match status" value="1"/>
</dbReference>
<accession>A0A318TPC2</accession>
<feature type="transmembrane region" description="Helical" evidence="5">
    <location>
        <begin position="45"/>
        <end position="62"/>
    </location>
</feature>
<evidence type="ECO:0000313" key="7">
    <source>
        <dbReference type="Proteomes" id="UP000247416"/>
    </source>
</evidence>
<dbReference type="InterPro" id="IPR052527">
    <property type="entry name" value="Metal_cation-efflux_comp"/>
</dbReference>
<evidence type="ECO:0000256" key="3">
    <source>
        <dbReference type="ARBA" id="ARBA00022989"/>
    </source>
</evidence>
<keyword evidence="6" id="KW-0808">Transferase</keyword>
<sequence>MFFLLFVSIVILQRLMEVVIARRNEKKMLAAGAFEAGASHYPFMIALHVSFFLSLITEVLVFERVISPLFLWLFVLFLLVQGLRVWCLASLGQFWNTKIIILPGANVVKKGPYQFIRHPNYLIVCTEILLLPLMFQAYFTAICFTLLNFAMLAVRIPTEEKALMEATNYSKEFKKKVSGIIPNDQQH</sequence>
<dbReference type="InterPro" id="IPR007269">
    <property type="entry name" value="ICMT_MeTrfase"/>
</dbReference>
<keyword evidence="3 5" id="KW-1133">Transmembrane helix</keyword>
<reference evidence="6 7" key="1">
    <citation type="submission" date="2018-06" db="EMBL/GenBank/DDBJ databases">
        <title>Genomic Encyclopedia of Archaeal and Bacterial Type Strains, Phase II (KMG-II): from individual species to whole genera.</title>
        <authorList>
            <person name="Goeker M."/>
        </authorList>
    </citation>
    <scope>NUCLEOTIDE SEQUENCE [LARGE SCALE GENOMIC DNA]</scope>
    <source>
        <strain evidence="6 7">KACC 16626</strain>
    </source>
</reference>
<gene>
    <name evidence="6" type="ORF">BJ095_10857</name>
</gene>
<dbReference type="Proteomes" id="UP000247416">
    <property type="component" value="Unassembled WGS sequence"/>
</dbReference>
<evidence type="ECO:0000256" key="4">
    <source>
        <dbReference type="ARBA" id="ARBA00023136"/>
    </source>
</evidence>
<proteinExistence type="predicted"/>
<dbReference type="GO" id="GO:0032259">
    <property type="term" value="P:methylation"/>
    <property type="evidence" value="ECO:0007669"/>
    <property type="project" value="UniProtKB-KW"/>
</dbReference>
<dbReference type="Gene3D" id="1.20.120.1630">
    <property type="match status" value="1"/>
</dbReference>
<keyword evidence="4 5" id="KW-0472">Membrane</keyword>
<comment type="subcellular location">
    <subcellularLocation>
        <location evidence="1">Membrane</location>
        <topology evidence="1">Multi-pass membrane protein</topology>
    </subcellularLocation>
</comment>
<evidence type="ECO:0000256" key="5">
    <source>
        <dbReference type="SAM" id="Phobius"/>
    </source>
</evidence>